<accession>A0ABR2EH68</accession>
<dbReference type="EMBL" id="JBBPBM010000013">
    <property type="protein sequence ID" value="KAK8561340.1"/>
    <property type="molecule type" value="Genomic_DNA"/>
</dbReference>
<reference evidence="1 2" key="1">
    <citation type="journal article" date="2024" name="G3 (Bethesda)">
        <title>Genome assembly of Hibiscus sabdariffa L. provides insights into metabolisms of medicinal natural products.</title>
        <authorList>
            <person name="Kim T."/>
        </authorList>
    </citation>
    <scope>NUCLEOTIDE SEQUENCE [LARGE SCALE GENOMIC DNA]</scope>
    <source>
        <strain evidence="1">TK-2024</strain>
        <tissue evidence="1">Old leaves</tissue>
    </source>
</reference>
<sequence length="134" mass="14269">MATTTVKLLNLSGDTATLVSSTYANDLTRIPTGAVPVPFKQDISPYTIGAVAYNIGNIVTWILLWTADNRVATRIVPAGAPVVWKDIGDKLCPDHADDSLTMDDGGTYKSSADLYPSRDGQNLSVTISYAPPPN</sequence>
<evidence type="ECO:0000313" key="2">
    <source>
        <dbReference type="Proteomes" id="UP001472677"/>
    </source>
</evidence>
<protein>
    <submittedName>
        <fullName evidence="1">Uncharacterized protein</fullName>
    </submittedName>
</protein>
<proteinExistence type="predicted"/>
<name>A0ABR2EH68_9ROSI</name>
<organism evidence="1 2">
    <name type="scientific">Hibiscus sabdariffa</name>
    <name type="common">roselle</name>
    <dbReference type="NCBI Taxonomy" id="183260"/>
    <lineage>
        <taxon>Eukaryota</taxon>
        <taxon>Viridiplantae</taxon>
        <taxon>Streptophyta</taxon>
        <taxon>Embryophyta</taxon>
        <taxon>Tracheophyta</taxon>
        <taxon>Spermatophyta</taxon>
        <taxon>Magnoliopsida</taxon>
        <taxon>eudicotyledons</taxon>
        <taxon>Gunneridae</taxon>
        <taxon>Pentapetalae</taxon>
        <taxon>rosids</taxon>
        <taxon>malvids</taxon>
        <taxon>Malvales</taxon>
        <taxon>Malvaceae</taxon>
        <taxon>Malvoideae</taxon>
        <taxon>Hibiscus</taxon>
    </lineage>
</organism>
<dbReference type="Proteomes" id="UP001472677">
    <property type="component" value="Unassembled WGS sequence"/>
</dbReference>
<gene>
    <name evidence="1" type="ORF">V6N12_048414</name>
</gene>
<keyword evidence="2" id="KW-1185">Reference proteome</keyword>
<evidence type="ECO:0000313" key="1">
    <source>
        <dbReference type="EMBL" id="KAK8561340.1"/>
    </source>
</evidence>
<comment type="caution">
    <text evidence="1">The sequence shown here is derived from an EMBL/GenBank/DDBJ whole genome shotgun (WGS) entry which is preliminary data.</text>
</comment>